<dbReference type="SFLD" id="SFLDG01021">
    <property type="entry name" value="Trichodiene_Synthase_Like"/>
    <property type="match status" value="1"/>
</dbReference>
<reference evidence="3" key="1">
    <citation type="submission" date="2023-06" db="EMBL/GenBank/DDBJ databases">
        <authorList>
            <consortium name="Lawrence Berkeley National Laboratory"/>
            <person name="Ahrendt S."/>
            <person name="Sahu N."/>
            <person name="Indic B."/>
            <person name="Wong-Bajracharya J."/>
            <person name="Merenyi Z."/>
            <person name="Ke H.-M."/>
            <person name="Monk M."/>
            <person name="Kocsube S."/>
            <person name="Drula E."/>
            <person name="Lipzen A."/>
            <person name="Balint B."/>
            <person name="Henrissat B."/>
            <person name="Andreopoulos B."/>
            <person name="Martin F.M."/>
            <person name="Harder C.B."/>
            <person name="Rigling D."/>
            <person name="Ford K.L."/>
            <person name="Foster G.D."/>
            <person name="Pangilinan J."/>
            <person name="Papanicolaou A."/>
            <person name="Barry K."/>
            <person name="LaButti K."/>
            <person name="Viragh M."/>
            <person name="Koriabine M."/>
            <person name="Yan M."/>
            <person name="Riley R."/>
            <person name="Champramary S."/>
            <person name="Plett K.L."/>
            <person name="Tsai I.J."/>
            <person name="Slot J."/>
            <person name="Sipos G."/>
            <person name="Plett J."/>
            <person name="Nagy L.G."/>
            <person name="Grigoriev I.V."/>
        </authorList>
    </citation>
    <scope>NUCLEOTIDE SEQUENCE</scope>
    <source>
        <strain evidence="3">CCBAS 213</strain>
    </source>
</reference>
<name>A0AA39JIB2_ARMTA</name>
<evidence type="ECO:0000256" key="1">
    <source>
        <dbReference type="ARBA" id="ARBA00007946"/>
    </source>
</evidence>
<comment type="similarity">
    <text evidence="1">Belongs to the trichodiene synthase family.</text>
</comment>
<proteinExistence type="inferred from homology"/>
<dbReference type="RefSeq" id="XP_060324274.1">
    <property type="nucleotide sequence ID" value="XM_060465721.1"/>
</dbReference>
<dbReference type="Gene3D" id="1.10.600.10">
    <property type="entry name" value="Farnesyl Diphosphate Synthase"/>
    <property type="match status" value="1"/>
</dbReference>
<comment type="caution">
    <text evidence="3">The sequence shown here is derived from an EMBL/GenBank/DDBJ whole genome shotgun (WGS) entry which is preliminary data.</text>
</comment>
<dbReference type="AlphaFoldDB" id="A0AA39JIB2"/>
<accession>A0AA39JIB2</accession>
<dbReference type="GeneID" id="85349269"/>
<dbReference type="InterPro" id="IPR008949">
    <property type="entry name" value="Isoprenoid_synthase_dom_sf"/>
</dbReference>
<sequence>MLCDIRCLQSPALVYSRRTMQSGASTLSRLSGSALHPKPNTSSEDIRDIIRSFLHKFDTTDLPSVEDAALEDLCIKEAERRGYALDVLKPSLIVGLNIAASAYHHLVDVNVKVYITFFTMFLTYFDDAYPDDPDILVGVPRFTKYFMSSEKQPSKMMNDLANLLAETSQLFGEVTADLIVHATLRFITGLVLETRSKYEPTHRVDKYAMFLREISGIPDAYAMFIFPADLPYDVYIQSLPLLRDVINFMNDITSFYKEECEGETHNLISLLAEANGKPKSRTLRYVVEKCMEAHERTLRILSPHKEAHRIYQEFVKGYLAFHLGAKRYRLGELNL</sequence>
<gene>
    <name evidence="3" type="ORF">EV420DRAFT_1081580</name>
</gene>
<dbReference type="InterPro" id="IPR024652">
    <property type="entry name" value="Trichodiene_synth"/>
</dbReference>
<evidence type="ECO:0000256" key="2">
    <source>
        <dbReference type="ARBA" id="ARBA00023239"/>
    </source>
</evidence>
<dbReference type="Proteomes" id="UP001175211">
    <property type="component" value="Unassembled WGS sequence"/>
</dbReference>
<dbReference type="GO" id="GO:0016838">
    <property type="term" value="F:carbon-oxygen lyase activity, acting on phosphates"/>
    <property type="evidence" value="ECO:0007669"/>
    <property type="project" value="InterPro"/>
</dbReference>
<evidence type="ECO:0000313" key="3">
    <source>
        <dbReference type="EMBL" id="KAK0442301.1"/>
    </source>
</evidence>
<dbReference type="SUPFAM" id="SSF48576">
    <property type="entry name" value="Terpenoid synthases"/>
    <property type="match status" value="1"/>
</dbReference>
<keyword evidence="2" id="KW-0456">Lyase</keyword>
<dbReference type="SFLD" id="SFLDS00005">
    <property type="entry name" value="Isoprenoid_Synthase_Type_I"/>
    <property type="match status" value="1"/>
</dbReference>
<protein>
    <submittedName>
        <fullName evidence="3">Isoprenoid synthase domain-containing protein</fullName>
    </submittedName>
</protein>
<dbReference type="EMBL" id="JAUEPS010000065">
    <property type="protein sequence ID" value="KAK0442301.1"/>
    <property type="molecule type" value="Genomic_DNA"/>
</dbReference>
<organism evidence="3 4">
    <name type="scientific">Armillaria tabescens</name>
    <name type="common">Ringless honey mushroom</name>
    <name type="synonym">Agaricus tabescens</name>
    <dbReference type="NCBI Taxonomy" id="1929756"/>
    <lineage>
        <taxon>Eukaryota</taxon>
        <taxon>Fungi</taxon>
        <taxon>Dikarya</taxon>
        <taxon>Basidiomycota</taxon>
        <taxon>Agaricomycotina</taxon>
        <taxon>Agaricomycetes</taxon>
        <taxon>Agaricomycetidae</taxon>
        <taxon>Agaricales</taxon>
        <taxon>Marasmiineae</taxon>
        <taxon>Physalacriaceae</taxon>
        <taxon>Desarmillaria</taxon>
    </lineage>
</organism>
<keyword evidence="4" id="KW-1185">Reference proteome</keyword>
<evidence type="ECO:0000313" key="4">
    <source>
        <dbReference type="Proteomes" id="UP001175211"/>
    </source>
</evidence>
<dbReference type="Pfam" id="PF06330">
    <property type="entry name" value="TRI5"/>
    <property type="match status" value="1"/>
</dbReference>